<evidence type="ECO:0000256" key="11">
    <source>
        <dbReference type="ARBA" id="ARBA00068630"/>
    </source>
</evidence>
<feature type="domain" description="HIT-type" evidence="15">
    <location>
        <begin position="10"/>
        <end position="44"/>
    </location>
</feature>
<evidence type="ECO:0000313" key="16">
    <source>
        <dbReference type="EMBL" id="GAP85557.1"/>
    </source>
</evidence>
<evidence type="ECO:0000256" key="14">
    <source>
        <dbReference type="SAM" id="MobiDB-lite"/>
    </source>
</evidence>
<comment type="function">
    <text evidence="8">Required for box C/D snoRNAs accumulation involved in snoRNA processing, snoRNA transport to the nucleolus and ribosome biogenesis.</text>
</comment>
<keyword evidence="2" id="KW-0690">Ribosome biogenesis</keyword>
<evidence type="ECO:0000259" key="15">
    <source>
        <dbReference type="PROSITE" id="PS51083"/>
    </source>
</evidence>
<dbReference type="AlphaFoldDB" id="A0A1W2TC97"/>
<dbReference type="GO" id="GO:0070761">
    <property type="term" value="C:pre-snoRNP complex"/>
    <property type="evidence" value="ECO:0007669"/>
    <property type="project" value="TreeGrafter"/>
</dbReference>
<evidence type="ECO:0000256" key="2">
    <source>
        <dbReference type="ARBA" id="ARBA00022517"/>
    </source>
</evidence>
<dbReference type="Proteomes" id="UP000054516">
    <property type="component" value="Unassembled WGS sequence"/>
</dbReference>
<evidence type="ECO:0000256" key="3">
    <source>
        <dbReference type="ARBA" id="ARBA00022553"/>
    </source>
</evidence>
<gene>
    <name evidence="16" type="ORF">SAMD00023353_1301870</name>
</gene>
<dbReference type="Pfam" id="PF25790">
    <property type="entry name" value="BCD1"/>
    <property type="match status" value="1"/>
</dbReference>
<evidence type="ECO:0000313" key="17">
    <source>
        <dbReference type="Proteomes" id="UP000054516"/>
    </source>
</evidence>
<dbReference type="PANTHER" id="PTHR13483:SF11">
    <property type="entry name" value="ZINC FINGER HIT DOMAIN-CONTAINING PROTEIN 3"/>
    <property type="match status" value="1"/>
</dbReference>
<dbReference type="FunFam" id="3.30.60.190:FF:000001">
    <property type="entry name" value="box C/D snoRNA protein 1"/>
    <property type="match status" value="1"/>
</dbReference>
<sequence>MAGPLLSSLCTICRIQAPRYTCPRCGTRTCSLSCVKKHKTWSSCNGERDPTVFVAIDKLKTDAGIDHDYNFLTKIERSVERVERVLREDRDILPRENPEPPPHKKTRFNKGQSRGRTTVDDGLRKWDRNAIHRMRGLGIHVSSVPYGMTRSKENMSSWNRRTKTINWQVEWLFHDIKQSTTGNGQSQTKRMLHKALDETPLHVAFAEALEYDRQRQLTDYERAEEKKTLRKRQAQGQMSQDAVTGMWQECPHLMQNSANGTWNSSTNVDDLYVAKNKYRFLFPRPKTLPREPRRLVLLDPSETLVSILPGREIVEFPTIHVLPVSVTCLGEGYIIEDNDTRRTSKKRKALLSVDYESNGELSDEEEEEDGQIIELDAEADTSDDTTSSSGSDTEMSD</sequence>
<dbReference type="EMBL" id="DF977458">
    <property type="protein sequence ID" value="GAP85557.1"/>
    <property type="molecule type" value="Genomic_DNA"/>
</dbReference>
<evidence type="ECO:0000256" key="12">
    <source>
        <dbReference type="ARBA" id="ARBA00077531"/>
    </source>
</evidence>
<keyword evidence="6" id="KW-0862">Zinc</keyword>
<dbReference type="InterPro" id="IPR007529">
    <property type="entry name" value="Znf_HIT"/>
</dbReference>
<keyword evidence="5 13" id="KW-0863">Zinc-finger</keyword>
<evidence type="ECO:0000256" key="9">
    <source>
        <dbReference type="ARBA" id="ARBA00049654"/>
    </source>
</evidence>
<keyword evidence="7" id="KW-0832">Ubl conjugation</keyword>
<dbReference type="GO" id="GO:0005634">
    <property type="term" value="C:nucleus"/>
    <property type="evidence" value="ECO:0007669"/>
    <property type="project" value="TreeGrafter"/>
</dbReference>
<reference evidence="16" key="1">
    <citation type="submission" date="2016-03" db="EMBL/GenBank/DDBJ databases">
        <title>Draft genome sequence of Rosellinia necatrix.</title>
        <authorList>
            <person name="Kanematsu S."/>
        </authorList>
    </citation>
    <scope>NUCLEOTIDE SEQUENCE [LARGE SCALE GENOMIC DNA]</scope>
    <source>
        <strain evidence="16">W97</strain>
    </source>
</reference>
<evidence type="ECO:0000256" key="5">
    <source>
        <dbReference type="ARBA" id="ARBA00022771"/>
    </source>
</evidence>
<evidence type="ECO:0000256" key="1">
    <source>
        <dbReference type="ARBA" id="ARBA00022499"/>
    </source>
</evidence>
<dbReference type="GO" id="GO:0000492">
    <property type="term" value="P:box C/D snoRNP assembly"/>
    <property type="evidence" value="ECO:0007669"/>
    <property type="project" value="TreeGrafter"/>
</dbReference>
<feature type="compositionally biased region" description="Low complexity" evidence="14">
    <location>
        <begin position="384"/>
        <end position="397"/>
    </location>
</feature>
<dbReference type="OrthoDB" id="272357at2759"/>
<accession>A0A1W2TC97</accession>
<name>A0A1W2TC97_ROSNE</name>
<dbReference type="Pfam" id="PF04438">
    <property type="entry name" value="zf-HIT"/>
    <property type="match status" value="1"/>
</dbReference>
<feature type="region of interest" description="Disordered" evidence="14">
    <location>
        <begin position="353"/>
        <end position="397"/>
    </location>
</feature>
<keyword evidence="4" id="KW-0479">Metal-binding</keyword>
<comment type="similarity">
    <text evidence="9">Belongs to the BCD1 family.</text>
</comment>
<dbReference type="GO" id="GO:0048254">
    <property type="term" value="P:snoRNA localization"/>
    <property type="evidence" value="ECO:0007669"/>
    <property type="project" value="TreeGrafter"/>
</dbReference>
<feature type="compositionally biased region" description="Acidic residues" evidence="14">
    <location>
        <begin position="361"/>
        <end position="383"/>
    </location>
</feature>
<dbReference type="SUPFAM" id="SSF144232">
    <property type="entry name" value="HIT/MYND zinc finger-like"/>
    <property type="match status" value="1"/>
</dbReference>
<evidence type="ECO:0000256" key="7">
    <source>
        <dbReference type="ARBA" id="ARBA00022843"/>
    </source>
</evidence>
<evidence type="ECO:0000256" key="4">
    <source>
        <dbReference type="ARBA" id="ARBA00022723"/>
    </source>
</evidence>
<evidence type="ECO:0000256" key="6">
    <source>
        <dbReference type="ARBA" id="ARBA00022833"/>
    </source>
</evidence>
<evidence type="ECO:0000256" key="8">
    <source>
        <dbReference type="ARBA" id="ARBA00049598"/>
    </source>
</evidence>
<dbReference type="PANTHER" id="PTHR13483">
    <property type="entry name" value="BOX C_D SNORNA PROTEIN 1-RELATED"/>
    <property type="match status" value="1"/>
</dbReference>
<proteinExistence type="inferred from homology"/>
<dbReference type="GO" id="GO:0000463">
    <property type="term" value="P:maturation of LSU-rRNA from tricistronic rRNA transcript (SSU-rRNA, 5.8S rRNA, LSU-rRNA)"/>
    <property type="evidence" value="ECO:0007669"/>
    <property type="project" value="TreeGrafter"/>
</dbReference>
<dbReference type="STRING" id="77044.A0A1W2TC97"/>
<organism evidence="16">
    <name type="scientific">Rosellinia necatrix</name>
    <name type="common">White root-rot fungus</name>
    <dbReference type="NCBI Taxonomy" id="77044"/>
    <lineage>
        <taxon>Eukaryota</taxon>
        <taxon>Fungi</taxon>
        <taxon>Dikarya</taxon>
        <taxon>Ascomycota</taxon>
        <taxon>Pezizomycotina</taxon>
        <taxon>Sordariomycetes</taxon>
        <taxon>Xylariomycetidae</taxon>
        <taxon>Xylariales</taxon>
        <taxon>Xylariaceae</taxon>
        <taxon>Rosellinia</taxon>
    </lineage>
</organism>
<keyword evidence="1" id="KW-1017">Isopeptide bond</keyword>
<keyword evidence="3" id="KW-0597">Phosphoprotein</keyword>
<feature type="compositionally biased region" description="Basic and acidic residues" evidence="14">
    <location>
        <begin position="90"/>
        <end position="102"/>
    </location>
</feature>
<evidence type="ECO:0000256" key="13">
    <source>
        <dbReference type="PROSITE-ProRule" id="PRU00453"/>
    </source>
</evidence>
<protein>
    <recommendedName>
        <fullName evidence="11">Box C/D snoRNA protein 1</fullName>
    </recommendedName>
    <alternativeName>
        <fullName evidence="12">Zinc finger HIT domain-containing protein 6</fullName>
    </alternativeName>
</protein>
<comment type="subunit">
    <text evidence="10">Interacts with FBL, SNU13, NOP58, NUFIP1, RUVBL1, RUVBL2 and TAF9. Interacts (via HIT-type zinc finger) with the RUVBL1/RUVBL2 complex in the presence of ADP.</text>
</comment>
<feature type="region of interest" description="Disordered" evidence="14">
    <location>
        <begin position="90"/>
        <end position="120"/>
    </location>
</feature>
<dbReference type="GO" id="GO:0008270">
    <property type="term" value="F:zinc ion binding"/>
    <property type="evidence" value="ECO:0007669"/>
    <property type="project" value="UniProtKB-UniRule"/>
</dbReference>
<dbReference type="CDD" id="cd23023">
    <property type="entry name" value="zf-HIT_BCD1"/>
    <property type="match status" value="1"/>
</dbReference>
<dbReference type="Gene3D" id="3.30.60.190">
    <property type="match status" value="1"/>
</dbReference>
<dbReference type="InterPro" id="IPR057721">
    <property type="entry name" value="BCD1_alpha/beta"/>
</dbReference>
<dbReference type="PROSITE" id="PS51083">
    <property type="entry name" value="ZF_HIT"/>
    <property type="match status" value="1"/>
</dbReference>
<keyword evidence="17" id="KW-1185">Reference proteome</keyword>
<dbReference type="OMA" id="HKRLAWT"/>
<dbReference type="InterPro" id="IPR051639">
    <property type="entry name" value="BCD1"/>
</dbReference>
<evidence type="ECO:0000256" key="10">
    <source>
        <dbReference type="ARBA" id="ARBA00061949"/>
    </source>
</evidence>